<dbReference type="GeneID" id="87804326"/>
<accession>A0AAF1BIR6</accession>
<evidence type="ECO:0000256" key="1">
    <source>
        <dbReference type="SAM" id="MobiDB-lite"/>
    </source>
</evidence>
<keyword evidence="2" id="KW-1133">Transmembrane helix</keyword>
<dbReference type="Proteomes" id="UP000827549">
    <property type="component" value="Chromosome 1"/>
</dbReference>
<dbReference type="EMBL" id="CP086714">
    <property type="protein sequence ID" value="WOO77489.1"/>
    <property type="molecule type" value="Genomic_DNA"/>
</dbReference>
<dbReference type="AlphaFoldDB" id="A0AAF1BIR6"/>
<feature type="transmembrane region" description="Helical" evidence="2">
    <location>
        <begin position="61"/>
        <end position="88"/>
    </location>
</feature>
<keyword evidence="2" id="KW-0812">Transmembrane</keyword>
<protein>
    <submittedName>
        <fullName evidence="3">Uncharacterized protein</fullName>
    </submittedName>
</protein>
<evidence type="ECO:0000256" key="2">
    <source>
        <dbReference type="SAM" id="Phobius"/>
    </source>
</evidence>
<sequence>MPPSVIPLAAPRRPPANLADLASFGVEHAQAPLPAPLAPPDSDSEGETPPVVVAARQRRDVVLLIALVIAVPSVFLLVLAAGLIYHYASPRPRTKPARPPKAHASGSDTDFSDVDLGADPPPYDGSLKPPANANAAEKTRAPPKRVWYEKPGVVPYGAAVTVFPVSLDAATLSDEKEWEKSKAKEKEAEADAVAEAHKPDSPASPPRHLSSPLTLPPTLPASPAYTFRPDPPSEALEAHEPPQPPCACTEPTCPGGALAFASGPRRRHPHAADADEWSDSSSGDEVKTVVVKGPARTPSCACDEPSCPGGEIAAAGLRRRRRLGRPWWRRVFD</sequence>
<gene>
    <name evidence="3" type="ORF">LOC62_01G001068</name>
</gene>
<feature type="compositionally biased region" description="Basic residues" evidence="1">
    <location>
        <begin position="92"/>
        <end position="101"/>
    </location>
</feature>
<keyword evidence="2" id="KW-0472">Membrane</keyword>
<feature type="region of interest" description="Disordered" evidence="1">
    <location>
        <begin position="259"/>
        <end position="283"/>
    </location>
</feature>
<feature type="compositionally biased region" description="Basic and acidic residues" evidence="1">
    <location>
        <begin position="173"/>
        <end position="200"/>
    </location>
</feature>
<proteinExistence type="predicted"/>
<dbReference type="RefSeq" id="XP_062623521.1">
    <property type="nucleotide sequence ID" value="XM_062767537.1"/>
</dbReference>
<feature type="region of interest" description="Disordered" evidence="1">
    <location>
        <begin position="30"/>
        <end position="49"/>
    </location>
</feature>
<keyword evidence="4" id="KW-1185">Reference proteome</keyword>
<name>A0AAF1BIR6_9TREE</name>
<feature type="region of interest" description="Disordered" evidence="1">
    <location>
        <begin position="90"/>
        <end position="140"/>
    </location>
</feature>
<evidence type="ECO:0000313" key="3">
    <source>
        <dbReference type="EMBL" id="WOO77489.1"/>
    </source>
</evidence>
<feature type="region of interest" description="Disordered" evidence="1">
    <location>
        <begin position="173"/>
        <end position="247"/>
    </location>
</feature>
<reference evidence="3" key="1">
    <citation type="submission" date="2023-10" db="EMBL/GenBank/DDBJ databases">
        <authorList>
            <person name="Noh H."/>
        </authorList>
    </citation>
    <scope>NUCLEOTIDE SEQUENCE</scope>
    <source>
        <strain evidence="3">DUCC4014</strain>
    </source>
</reference>
<organism evidence="3 4">
    <name type="scientific">Vanrija pseudolonga</name>
    <dbReference type="NCBI Taxonomy" id="143232"/>
    <lineage>
        <taxon>Eukaryota</taxon>
        <taxon>Fungi</taxon>
        <taxon>Dikarya</taxon>
        <taxon>Basidiomycota</taxon>
        <taxon>Agaricomycotina</taxon>
        <taxon>Tremellomycetes</taxon>
        <taxon>Trichosporonales</taxon>
        <taxon>Trichosporonaceae</taxon>
        <taxon>Vanrija</taxon>
    </lineage>
</organism>
<evidence type="ECO:0000313" key="4">
    <source>
        <dbReference type="Proteomes" id="UP000827549"/>
    </source>
</evidence>